<evidence type="ECO:0000313" key="2">
    <source>
        <dbReference type="EMBL" id="CBH99626.1"/>
    </source>
</evidence>
<dbReference type="InterPro" id="IPR001303">
    <property type="entry name" value="Aldolase_II/adducin_N"/>
</dbReference>
<reference evidence="2" key="1">
    <citation type="submission" date="2009-10" db="EMBL/GenBank/DDBJ databases">
        <title>Diversity of trophic interactions inside an arsenic-rich microbial ecosystem.</title>
        <authorList>
            <person name="Bertin P.N."/>
            <person name="Heinrich-Salmeron A."/>
            <person name="Pelletier E."/>
            <person name="Goulhen-Chollet F."/>
            <person name="Arsene-Ploetze F."/>
            <person name="Gallien S."/>
            <person name="Calteau A."/>
            <person name="Vallenet D."/>
            <person name="Casiot C."/>
            <person name="Chane-Woon-Ming B."/>
            <person name="Giloteaux L."/>
            <person name="Barakat M."/>
            <person name="Bonnefoy V."/>
            <person name="Bruneel O."/>
            <person name="Chandler M."/>
            <person name="Cleiss J."/>
            <person name="Duran R."/>
            <person name="Elbaz-Poulichet F."/>
            <person name="Fonknechten N."/>
            <person name="Lauga B."/>
            <person name="Mornico D."/>
            <person name="Ortet P."/>
            <person name="Schaeffer C."/>
            <person name="Siguier P."/>
            <person name="Alexander Thil Smith A."/>
            <person name="Van Dorsselaer A."/>
            <person name="Weissenbach J."/>
            <person name="Medigue C."/>
            <person name="Le Paslier D."/>
        </authorList>
    </citation>
    <scope>NUCLEOTIDE SEQUENCE</scope>
</reference>
<proteinExistence type="predicted"/>
<dbReference type="Gene3D" id="3.40.225.10">
    <property type="entry name" value="Class II aldolase/adducin N-terminal domain"/>
    <property type="match status" value="1"/>
</dbReference>
<sequence>MLLRGHGLYAWGKSIAEVWRHLEALEFLFETEARRQMAGW</sequence>
<gene>
    <name evidence="2" type="ORF">CARN3_0566</name>
</gene>
<evidence type="ECO:0000259" key="1">
    <source>
        <dbReference type="Pfam" id="PF00596"/>
    </source>
</evidence>
<dbReference type="EMBL" id="CABN01000036">
    <property type="protein sequence ID" value="CBH99626.1"/>
    <property type="molecule type" value="Genomic_DNA"/>
</dbReference>
<accession>E6PXG7</accession>
<name>E6PXG7_9ZZZZ</name>
<dbReference type="Pfam" id="PF00596">
    <property type="entry name" value="Aldolase_II"/>
    <property type="match status" value="1"/>
</dbReference>
<comment type="caution">
    <text evidence="2">The sequence shown here is derived from an EMBL/GenBank/DDBJ whole genome shotgun (WGS) entry which is preliminary data.</text>
</comment>
<organism evidence="2">
    <name type="scientific">mine drainage metagenome</name>
    <dbReference type="NCBI Taxonomy" id="410659"/>
    <lineage>
        <taxon>unclassified sequences</taxon>
        <taxon>metagenomes</taxon>
        <taxon>ecological metagenomes</taxon>
    </lineage>
</organism>
<dbReference type="SUPFAM" id="SSF53639">
    <property type="entry name" value="AraD/HMP-PK domain-like"/>
    <property type="match status" value="1"/>
</dbReference>
<feature type="domain" description="Class II aldolase/adducin N-terminal" evidence="1">
    <location>
        <begin position="1"/>
        <end position="31"/>
    </location>
</feature>
<protein>
    <submittedName>
        <fullName evidence="2">Putative aldolase class 2 protein aq_1979</fullName>
    </submittedName>
</protein>
<dbReference type="InterPro" id="IPR036409">
    <property type="entry name" value="Aldolase_II/adducin_N_sf"/>
</dbReference>
<dbReference type="AlphaFoldDB" id="E6PXG7"/>